<dbReference type="Proteomes" id="UP001165780">
    <property type="component" value="Unplaced"/>
</dbReference>
<protein>
    <submittedName>
        <fullName evidence="3">Testis-expressed protein 48 isoform X1</fullName>
    </submittedName>
</protein>
<gene>
    <name evidence="3" type="primary">TEX48</name>
</gene>
<proteinExistence type="predicted"/>
<feature type="region of interest" description="Disordered" evidence="1">
    <location>
        <begin position="152"/>
        <end position="171"/>
    </location>
</feature>
<dbReference type="AlphaFoldDB" id="A0A9W2W0Q3"/>
<reference evidence="3" key="1">
    <citation type="submission" date="2025-08" db="UniProtKB">
        <authorList>
            <consortium name="RefSeq"/>
        </authorList>
    </citation>
    <scope>IDENTIFICATION</scope>
    <source>
        <tissue evidence="3">Whole blood</tissue>
    </source>
</reference>
<dbReference type="CTD" id="100505478"/>
<feature type="region of interest" description="Disordered" evidence="1">
    <location>
        <begin position="191"/>
        <end position="212"/>
    </location>
</feature>
<evidence type="ECO:0000313" key="3">
    <source>
        <dbReference type="RefSeq" id="XP_053764203.1"/>
    </source>
</evidence>
<dbReference type="RefSeq" id="XP_053764203.1">
    <property type="nucleotide sequence ID" value="XM_053908228.1"/>
</dbReference>
<organism evidence="2 3">
    <name type="scientific">Panthera pardus</name>
    <name type="common">Leopard</name>
    <name type="synonym">Felis pardus</name>
    <dbReference type="NCBI Taxonomy" id="9691"/>
    <lineage>
        <taxon>Eukaryota</taxon>
        <taxon>Metazoa</taxon>
        <taxon>Chordata</taxon>
        <taxon>Craniata</taxon>
        <taxon>Vertebrata</taxon>
        <taxon>Euteleostomi</taxon>
        <taxon>Mammalia</taxon>
        <taxon>Eutheria</taxon>
        <taxon>Laurasiatheria</taxon>
        <taxon>Carnivora</taxon>
        <taxon>Feliformia</taxon>
        <taxon>Felidae</taxon>
        <taxon>Pantherinae</taxon>
        <taxon>Panthera</taxon>
    </lineage>
</organism>
<feature type="region of interest" description="Disordered" evidence="1">
    <location>
        <begin position="105"/>
        <end position="126"/>
    </location>
</feature>
<evidence type="ECO:0000313" key="2">
    <source>
        <dbReference type="Proteomes" id="UP001165780"/>
    </source>
</evidence>
<dbReference type="GeneID" id="109269919"/>
<accession>A0A9W2W0Q3</accession>
<sequence>MWTRAFYIQRCSAPFWPSLPQDASTEDIRTSVPVPPIDVMAESMASWTEGRINHWRKGQQTSPLLPDIVVQANPQHSLVPWLCDITASSLLCQLQETALPRQLGSNSRLADSTRRPYRRSWQSKGFNSSPWQPTKTWLRRSSVCAAETVRTPRPWMTPRPPVNLRISSHPPAVGLQKEGLDSKNLKRANEASHSPLGQTLIHPEKRASTTSNNEYEELNTHVSQRGFCKRNLNRYSQDRWPFQPCHIGRP</sequence>
<keyword evidence="2" id="KW-1185">Reference proteome</keyword>
<name>A0A9W2W0Q3_PANPR</name>
<evidence type="ECO:0000256" key="1">
    <source>
        <dbReference type="SAM" id="MobiDB-lite"/>
    </source>
</evidence>